<dbReference type="InterPro" id="IPR008927">
    <property type="entry name" value="6-PGluconate_DH-like_C_sf"/>
</dbReference>
<feature type="active site" evidence="8">
    <location>
        <position position="185"/>
    </location>
</feature>
<gene>
    <name evidence="11" type="ORF">BSTOLATCC_MIC9833</name>
</gene>
<dbReference type="Pfam" id="PF03446">
    <property type="entry name" value="NAD_binding_2"/>
    <property type="match status" value="1"/>
</dbReference>
<organism evidence="11 12">
    <name type="scientific">Blepharisma stoltei</name>
    <dbReference type="NCBI Taxonomy" id="1481888"/>
    <lineage>
        <taxon>Eukaryota</taxon>
        <taxon>Sar</taxon>
        <taxon>Alveolata</taxon>
        <taxon>Ciliophora</taxon>
        <taxon>Postciliodesmatophora</taxon>
        <taxon>Heterotrichea</taxon>
        <taxon>Heterotrichida</taxon>
        <taxon>Blepharismidae</taxon>
        <taxon>Blepharisma</taxon>
    </lineage>
</organism>
<comment type="caution">
    <text evidence="11">The sequence shown here is derived from an EMBL/GenBank/DDBJ whole genome shotgun (WGS) entry which is preliminary data.</text>
</comment>
<dbReference type="PANTHER" id="PTHR22981">
    <property type="entry name" value="3-HYDROXYISOBUTYRATE DEHYDROGENASE-RELATED"/>
    <property type="match status" value="1"/>
</dbReference>
<keyword evidence="4" id="KW-0101">Branched-chain amino acid catabolism</keyword>
<evidence type="ECO:0000256" key="2">
    <source>
        <dbReference type="ARBA" id="ARBA00006013"/>
    </source>
</evidence>
<dbReference type="GO" id="GO:0009083">
    <property type="term" value="P:branched-chain amino acid catabolic process"/>
    <property type="evidence" value="ECO:0007669"/>
    <property type="project" value="UniProtKB-KW"/>
</dbReference>
<dbReference type="Gene3D" id="3.40.50.720">
    <property type="entry name" value="NAD(P)-binding Rossmann-like Domain"/>
    <property type="match status" value="1"/>
</dbReference>
<sequence length="305" mass="33422">MISGAQRCFSTVPNLLYVGLGEMGYRIAGTLSKTYPMTVWNRTNEKAVSHASEYGTTALAGPNPFAHDISHIDVILSCLPTSNEVKIFADHLIASQSQLKQGLLWLDNTSGVPHQSRQIAELLQQRSVQFLDVPISGGRKGATNATLTIMVGGPKPDYERILPILQKMGKNIAHIGDVGSAHAVKGLNNLLYGCNILLAMKVAQTLEKEGIDPDVALKAMMTSSGGSNSMLRVHEYVTHNRTIDYSFKANALVKDMDIGLSMVTPRSEDDPAIKMFTNIRDIYFKMATEKGWSTAEVFDTFPYIE</sequence>
<keyword evidence="6" id="KW-0520">NAD</keyword>
<dbReference type="InterPro" id="IPR036291">
    <property type="entry name" value="NAD(P)-bd_dom_sf"/>
</dbReference>
<dbReference type="GO" id="GO:0050661">
    <property type="term" value="F:NADP binding"/>
    <property type="evidence" value="ECO:0007669"/>
    <property type="project" value="InterPro"/>
</dbReference>
<dbReference type="SUPFAM" id="SSF51735">
    <property type="entry name" value="NAD(P)-binding Rossmann-fold domains"/>
    <property type="match status" value="1"/>
</dbReference>
<dbReference type="Proteomes" id="UP001162131">
    <property type="component" value="Unassembled WGS sequence"/>
</dbReference>
<feature type="domain" description="3-hydroxyisobutyrate dehydrogenase-like NAD-binding" evidence="10">
    <location>
        <begin position="179"/>
        <end position="263"/>
    </location>
</feature>
<dbReference type="Gene3D" id="1.10.1040.10">
    <property type="entry name" value="N-(1-d-carboxylethyl)-l-norvaline Dehydrogenase, domain 2"/>
    <property type="match status" value="1"/>
</dbReference>
<evidence type="ECO:0000256" key="6">
    <source>
        <dbReference type="ARBA" id="ARBA00023027"/>
    </source>
</evidence>
<feature type="domain" description="6-phosphogluconate dehydrogenase NADP-binding" evidence="9">
    <location>
        <begin position="17"/>
        <end position="176"/>
    </location>
</feature>
<dbReference type="GO" id="GO:0051287">
    <property type="term" value="F:NAD binding"/>
    <property type="evidence" value="ECO:0007669"/>
    <property type="project" value="InterPro"/>
</dbReference>
<dbReference type="InterPro" id="IPR029154">
    <property type="entry name" value="HIBADH-like_NADP-bd"/>
</dbReference>
<proteinExistence type="inferred from homology"/>
<reference evidence="11" key="1">
    <citation type="submission" date="2021-09" db="EMBL/GenBank/DDBJ databases">
        <authorList>
            <consortium name="AG Swart"/>
            <person name="Singh M."/>
            <person name="Singh A."/>
            <person name="Seah K."/>
            <person name="Emmerich C."/>
        </authorList>
    </citation>
    <scope>NUCLEOTIDE SEQUENCE</scope>
    <source>
        <strain evidence="11">ATCC30299</strain>
    </source>
</reference>
<evidence type="ECO:0000256" key="7">
    <source>
        <dbReference type="ARBA" id="ARBA00049197"/>
    </source>
</evidence>
<evidence type="ECO:0000259" key="10">
    <source>
        <dbReference type="Pfam" id="PF14833"/>
    </source>
</evidence>
<dbReference type="Pfam" id="PF14833">
    <property type="entry name" value="NAD_binding_11"/>
    <property type="match status" value="1"/>
</dbReference>
<evidence type="ECO:0000256" key="1">
    <source>
        <dbReference type="ARBA" id="ARBA00005109"/>
    </source>
</evidence>
<evidence type="ECO:0000313" key="11">
    <source>
        <dbReference type="EMBL" id="CAG9314033.1"/>
    </source>
</evidence>
<dbReference type="InterPro" id="IPR015815">
    <property type="entry name" value="HIBADH-related"/>
</dbReference>
<evidence type="ECO:0000256" key="3">
    <source>
        <dbReference type="ARBA" id="ARBA00012991"/>
    </source>
</evidence>
<evidence type="ECO:0000256" key="4">
    <source>
        <dbReference type="ARBA" id="ARBA00022456"/>
    </source>
</evidence>
<dbReference type="GO" id="GO:0008442">
    <property type="term" value="F:3-hydroxyisobutyrate dehydrogenase activity"/>
    <property type="evidence" value="ECO:0007669"/>
    <property type="project" value="UniProtKB-EC"/>
</dbReference>
<keyword evidence="5" id="KW-0560">Oxidoreductase</keyword>
<dbReference type="AlphaFoldDB" id="A0AAU9ILI7"/>
<evidence type="ECO:0000259" key="9">
    <source>
        <dbReference type="Pfam" id="PF03446"/>
    </source>
</evidence>
<dbReference type="PANTHER" id="PTHR22981:SF7">
    <property type="entry name" value="3-HYDROXYISOBUTYRATE DEHYDROGENASE, MITOCHONDRIAL"/>
    <property type="match status" value="1"/>
</dbReference>
<protein>
    <recommendedName>
        <fullName evidence="3">3-hydroxyisobutyrate dehydrogenase</fullName>
        <ecNumber evidence="3">1.1.1.31</ecNumber>
    </recommendedName>
</protein>
<comment type="pathway">
    <text evidence="1">Amino-acid degradation; L-valine degradation.</text>
</comment>
<dbReference type="EC" id="1.1.1.31" evidence="3"/>
<comment type="catalytic activity">
    <reaction evidence="7">
        <text>3-hydroxy-2-methylpropanoate + NAD(+) = 2-methyl-3-oxopropanoate + NADH + H(+)</text>
        <dbReference type="Rhea" id="RHEA:17681"/>
        <dbReference type="ChEBI" id="CHEBI:11805"/>
        <dbReference type="ChEBI" id="CHEBI:15378"/>
        <dbReference type="ChEBI" id="CHEBI:57540"/>
        <dbReference type="ChEBI" id="CHEBI:57700"/>
        <dbReference type="ChEBI" id="CHEBI:57945"/>
        <dbReference type="EC" id="1.1.1.31"/>
    </reaction>
</comment>
<evidence type="ECO:0000313" key="12">
    <source>
        <dbReference type="Proteomes" id="UP001162131"/>
    </source>
</evidence>
<evidence type="ECO:0000256" key="5">
    <source>
        <dbReference type="ARBA" id="ARBA00023002"/>
    </source>
</evidence>
<dbReference type="PIRSF" id="PIRSF000103">
    <property type="entry name" value="HIBADH"/>
    <property type="match status" value="1"/>
</dbReference>
<accession>A0AAU9ILI7</accession>
<dbReference type="InterPro" id="IPR006115">
    <property type="entry name" value="6PGDH_NADP-bd"/>
</dbReference>
<dbReference type="InterPro" id="IPR013328">
    <property type="entry name" value="6PGD_dom2"/>
</dbReference>
<dbReference type="SUPFAM" id="SSF48179">
    <property type="entry name" value="6-phosphogluconate dehydrogenase C-terminal domain-like"/>
    <property type="match status" value="1"/>
</dbReference>
<name>A0AAU9ILI7_9CILI</name>
<dbReference type="EMBL" id="CAJZBQ010000011">
    <property type="protein sequence ID" value="CAG9314033.1"/>
    <property type="molecule type" value="Genomic_DNA"/>
</dbReference>
<comment type="similarity">
    <text evidence="2">Belongs to the HIBADH-related family. 3-hydroxyisobutyrate dehydrogenase subfamily.</text>
</comment>
<evidence type="ECO:0000256" key="8">
    <source>
        <dbReference type="PIRSR" id="PIRSR000103-1"/>
    </source>
</evidence>
<keyword evidence="12" id="KW-1185">Reference proteome</keyword>